<evidence type="ECO:0000313" key="1">
    <source>
        <dbReference type="EMBL" id="KAK4819096.1"/>
    </source>
</evidence>
<evidence type="ECO:0000313" key="2">
    <source>
        <dbReference type="Proteomes" id="UP001333110"/>
    </source>
</evidence>
<dbReference type="Proteomes" id="UP001333110">
    <property type="component" value="Unassembled WGS sequence"/>
</dbReference>
<dbReference type="SUPFAM" id="SSF57903">
    <property type="entry name" value="FYVE/PHD zinc finger"/>
    <property type="match status" value="1"/>
</dbReference>
<accession>A0AAN7NW94</accession>
<name>A0AAN7NW94_MYCAM</name>
<keyword evidence="2" id="KW-1185">Reference proteome</keyword>
<dbReference type="EMBL" id="JAUNZN010000007">
    <property type="protein sequence ID" value="KAK4819096.1"/>
    <property type="molecule type" value="Genomic_DNA"/>
</dbReference>
<gene>
    <name evidence="1" type="ORF">QYF61_025355</name>
</gene>
<reference evidence="1 2" key="1">
    <citation type="journal article" date="2023" name="J. Hered.">
        <title>Chromosome-level genome of the wood stork (Mycteria americana) provides insight into avian chromosome evolution.</title>
        <authorList>
            <person name="Flamio R. Jr."/>
            <person name="Ramstad K.M."/>
        </authorList>
    </citation>
    <scope>NUCLEOTIDE SEQUENCE [LARGE SCALE GENOMIC DNA]</scope>
    <source>
        <strain evidence="1">JAX WOST 10</strain>
    </source>
</reference>
<dbReference type="InterPro" id="IPR051188">
    <property type="entry name" value="PHD-type_Zinc_Finger"/>
</dbReference>
<dbReference type="Gene3D" id="3.30.40.10">
    <property type="entry name" value="Zinc/RING finger domain, C3HC4 (zinc finger)"/>
    <property type="match status" value="1"/>
</dbReference>
<comment type="caution">
    <text evidence="1">The sequence shown here is derived from an EMBL/GenBank/DDBJ whole genome shotgun (WGS) entry which is preliminary data.</text>
</comment>
<protein>
    <submittedName>
        <fullName evidence="1">Uncharacterized protein</fullName>
    </submittedName>
</protein>
<dbReference type="InterPro" id="IPR011011">
    <property type="entry name" value="Znf_FYVE_PHD"/>
</dbReference>
<dbReference type="GO" id="GO:0005634">
    <property type="term" value="C:nucleus"/>
    <property type="evidence" value="ECO:0007669"/>
    <property type="project" value="TreeGrafter"/>
</dbReference>
<proteinExistence type="predicted"/>
<organism evidence="1 2">
    <name type="scientific">Mycteria americana</name>
    <name type="common">Wood stork</name>
    <dbReference type="NCBI Taxonomy" id="33587"/>
    <lineage>
        <taxon>Eukaryota</taxon>
        <taxon>Metazoa</taxon>
        <taxon>Chordata</taxon>
        <taxon>Craniata</taxon>
        <taxon>Vertebrata</taxon>
        <taxon>Euteleostomi</taxon>
        <taxon>Archelosauria</taxon>
        <taxon>Archosauria</taxon>
        <taxon>Dinosauria</taxon>
        <taxon>Saurischia</taxon>
        <taxon>Theropoda</taxon>
        <taxon>Coelurosauria</taxon>
        <taxon>Aves</taxon>
        <taxon>Neognathae</taxon>
        <taxon>Neoaves</taxon>
        <taxon>Aequornithes</taxon>
        <taxon>Ciconiiformes</taxon>
        <taxon>Ciconiidae</taxon>
        <taxon>Mycteria</taxon>
    </lineage>
</organism>
<sequence>MPAASGPSPEVLHLPAVARLGHLLGPAMPPKLPLPLRQRAMLHLPVFQVVQVLLLEAPAGAAGVGGAAGPDPLPHLPGGRGRAACYDTLVFPACASTWFHCCCIQVALPPAPDITPVITPSPISRGARGTLPPLMSALPQGQALRSALHHFCCLLCWDTQTFQAEMFHLSIKIPDRDAAWEEDRAFDDHYQQHSSCDTAHCLCLAGQEQLEEKGPIEDLTAAFQYLKAAYRKDGEGLLIRECSDRTRGNGFKLKEGRFRLDLDKEEILHYEGGETLEQVAQRSCGCPIPGSVQGQVG</sequence>
<dbReference type="AlphaFoldDB" id="A0AAN7NW94"/>
<dbReference type="InterPro" id="IPR013083">
    <property type="entry name" value="Znf_RING/FYVE/PHD"/>
</dbReference>
<dbReference type="PANTHER" id="PTHR12420:SF47">
    <property type="entry name" value="PHD FINGER PROTEIN 7"/>
    <property type="match status" value="1"/>
</dbReference>
<dbReference type="PANTHER" id="PTHR12420">
    <property type="entry name" value="PHD FINGER PROTEIN"/>
    <property type="match status" value="1"/>
</dbReference>